<name>A0ABV4T9E4_9EURY</name>
<dbReference type="EMBL" id="JARRIG010000007">
    <property type="protein sequence ID" value="MFA4805254.1"/>
    <property type="molecule type" value="Genomic_DNA"/>
</dbReference>
<evidence type="ECO:0000313" key="1">
    <source>
        <dbReference type="EMBL" id="MFA4805254.1"/>
    </source>
</evidence>
<reference evidence="1 2" key="1">
    <citation type="submission" date="2023-03" db="EMBL/GenBank/DDBJ databases">
        <title>Speciation in Pyrococcus: adaptation to high temperature as a mechanism.</title>
        <authorList>
            <person name="Gu J."/>
        </authorList>
    </citation>
    <scope>NUCLEOTIDE SEQUENCE [LARGE SCALE GENOMIC DNA]</scope>
    <source>
        <strain evidence="1 2">LMOA34</strain>
    </source>
</reference>
<proteinExistence type="predicted"/>
<dbReference type="RefSeq" id="WP_372824737.1">
    <property type="nucleotide sequence ID" value="NZ_JARRIG010000007.1"/>
</dbReference>
<gene>
    <name evidence="1" type="ORF">P8X34_11000</name>
</gene>
<evidence type="ECO:0008006" key="3">
    <source>
        <dbReference type="Google" id="ProtNLM"/>
    </source>
</evidence>
<sequence length="81" mass="9595">MKAYVTILEPGFPKKEEFKAKLEELKKDYNLAYIEFEDKVVVVSEGDEPILTIAEEMPEVEDYLRIGDERAIYMPFKERYL</sequence>
<accession>A0ABV4T9E4</accession>
<protein>
    <recommendedName>
        <fullName evidence="3">DUF5678 domain-containing protein</fullName>
    </recommendedName>
</protein>
<evidence type="ECO:0000313" key="2">
    <source>
        <dbReference type="Proteomes" id="UP001571980"/>
    </source>
</evidence>
<dbReference type="Proteomes" id="UP001571980">
    <property type="component" value="Unassembled WGS sequence"/>
</dbReference>
<organism evidence="1 2">
    <name type="scientific">Pyrococcus kukulkanii</name>
    <dbReference type="NCBI Taxonomy" id="1609559"/>
    <lineage>
        <taxon>Archaea</taxon>
        <taxon>Methanobacteriati</taxon>
        <taxon>Methanobacteriota</taxon>
        <taxon>Thermococci</taxon>
        <taxon>Thermococcales</taxon>
        <taxon>Thermococcaceae</taxon>
        <taxon>Pyrococcus</taxon>
    </lineage>
</organism>
<comment type="caution">
    <text evidence="1">The sequence shown here is derived from an EMBL/GenBank/DDBJ whole genome shotgun (WGS) entry which is preliminary data.</text>
</comment>
<keyword evidence="2" id="KW-1185">Reference proteome</keyword>